<dbReference type="EMBL" id="JALJZU010000001">
    <property type="protein sequence ID" value="MCP2007090.1"/>
    <property type="molecule type" value="Genomic_DNA"/>
</dbReference>
<evidence type="ECO:0000313" key="3">
    <source>
        <dbReference type="EMBL" id="MCP2007090.1"/>
    </source>
</evidence>
<accession>A0ABT1GDS0</accession>
<keyword evidence="4" id="KW-1185">Reference proteome</keyword>
<comment type="caution">
    <text evidence="3">The sequence shown here is derived from an EMBL/GenBank/DDBJ whole genome shotgun (WGS) entry which is preliminary data.</text>
</comment>
<organism evidence="3 4">
    <name type="scientific">Duganella violaceipulchra</name>
    <dbReference type="NCBI Taxonomy" id="2849652"/>
    <lineage>
        <taxon>Bacteria</taxon>
        <taxon>Pseudomonadati</taxon>
        <taxon>Pseudomonadota</taxon>
        <taxon>Betaproteobacteria</taxon>
        <taxon>Burkholderiales</taxon>
        <taxon>Oxalobacteraceae</taxon>
        <taxon>Telluria group</taxon>
        <taxon>Duganella</taxon>
    </lineage>
</organism>
<evidence type="ECO:0000259" key="2">
    <source>
        <dbReference type="Pfam" id="PF18894"/>
    </source>
</evidence>
<proteinExistence type="predicted"/>
<feature type="region of interest" description="Disordered" evidence="1">
    <location>
        <begin position="1"/>
        <end position="21"/>
    </location>
</feature>
<evidence type="ECO:0000313" key="4">
    <source>
        <dbReference type="Proteomes" id="UP001162889"/>
    </source>
</evidence>
<dbReference type="Pfam" id="PF18894">
    <property type="entry name" value="PhageMetallopep"/>
    <property type="match status" value="1"/>
</dbReference>
<reference evidence="3" key="1">
    <citation type="submission" date="2022-03" db="EMBL/GenBank/DDBJ databases">
        <title>Genome Encyclopedia of Bacteria and Archaea VI: Functional Genomics of Type Strains.</title>
        <authorList>
            <person name="Whitman W."/>
        </authorList>
    </citation>
    <scope>NUCLEOTIDE SEQUENCE</scope>
    <source>
        <strain evidence="3">HSC-15S17</strain>
    </source>
</reference>
<dbReference type="InterPro" id="IPR043998">
    <property type="entry name" value="Put_Metallopep"/>
</dbReference>
<protein>
    <recommendedName>
        <fullName evidence="2">Putative phage metallopeptidase domain-containing protein</fullName>
    </recommendedName>
</protein>
<dbReference type="Proteomes" id="UP001162889">
    <property type="component" value="Unassembled WGS sequence"/>
</dbReference>
<name>A0ABT1GDS0_9BURK</name>
<sequence>MAAKKPVAPGQTRPMPPESFTDALSARYMPAPEVLKWVRAEILTEGGQLHNPDHEHLEYADIQFLWAPEGFNKQGRTVLGQCEEVTFRCGPWQKGRQQQQMADWFGMVPQFLITLDASYCLTCSDVEFCALVDHELYHAAQELDEFGQPAFNKYGLPKLCMRGHDVEEFIGVVRRYGPGVDVQRLIDAAKGAPEVAKLNIARACGTCLLRAA</sequence>
<feature type="domain" description="Putative phage metallopeptidase" evidence="2">
    <location>
        <begin position="36"/>
        <end position="190"/>
    </location>
</feature>
<gene>
    <name evidence="3" type="ORF">L1274_000778</name>
</gene>
<evidence type="ECO:0000256" key="1">
    <source>
        <dbReference type="SAM" id="MobiDB-lite"/>
    </source>
</evidence>
<dbReference type="RefSeq" id="WP_416053841.1">
    <property type="nucleotide sequence ID" value="NZ_JAHTGR010000006.1"/>
</dbReference>